<dbReference type="InterPro" id="IPR039417">
    <property type="entry name" value="Peptidase_C1A_papain-like"/>
</dbReference>
<dbReference type="InterPro" id="IPR013128">
    <property type="entry name" value="Peptidase_C1A"/>
</dbReference>
<evidence type="ECO:0000256" key="4">
    <source>
        <dbReference type="ARBA" id="ARBA00022807"/>
    </source>
</evidence>
<accession>A0A6G0U2M5</accession>
<dbReference type="EMBL" id="VYZN01000008">
    <property type="protein sequence ID" value="KAE9543371.1"/>
    <property type="molecule type" value="Genomic_DNA"/>
</dbReference>
<dbReference type="PROSITE" id="PS00639">
    <property type="entry name" value="THIOL_PROTEASE_HIS"/>
    <property type="match status" value="1"/>
</dbReference>
<keyword evidence="11" id="KW-1185">Reference proteome</keyword>
<name>A0A6G0U2M5_APHGL</name>
<evidence type="ECO:0000256" key="7">
    <source>
        <dbReference type="SAM" id="SignalP"/>
    </source>
</evidence>
<feature type="chain" id="PRO_5026248776" description="Peptidase C1A papain C-terminal domain-containing protein" evidence="7">
    <location>
        <begin position="24"/>
        <end position="564"/>
    </location>
</feature>
<feature type="domain" description="Cathepsin propeptide inhibitor" evidence="9">
    <location>
        <begin position="258"/>
        <end position="315"/>
    </location>
</feature>
<dbReference type="GO" id="GO:0008234">
    <property type="term" value="F:cysteine-type peptidase activity"/>
    <property type="evidence" value="ECO:0007669"/>
    <property type="project" value="UniProtKB-KW"/>
</dbReference>
<dbReference type="PANTHER" id="PTHR12411">
    <property type="entry name" value="CYSTEINE PROTEASE FAMILY C1-RELATED"/>
    <property type="match status" value="1"/>
</dbReference>
<dbReference type="Pfam" id="PF00112">
    <property type="entry name" value="Peptidase_C1"/>
    <property type="match status" value="1"/>
</dbReference>
<evidence type="ECO:0000259" key="9">
    <source>
        <dbReference type="SMART" id="SM00848"/>
    </source>
</evidence>
<sequence>MTAAAAAAVQLIFGSFLLNSAAALLPLPISDFYPSDETTKPSIPKWSSSHSVEGDIFIPFAEVHEPFSAWYDSDSGNSRIDYYQGMAKTYQLSNKGAFGSSLKIVPVTTETETNTLKCLEVNGTDEMHISPQSTLPDLSDFKLVSEHLENGIVVEKWVYIKRVEKTVGKYIMWLYRQNDIAYPLRYQMNGFNSVFLSHFDDYVIVYKHFTPVKPDPSIFNVEELKCESFPGPGVNHIYDFNPMMEFINNYGEYIDSTFEDFKRLHNKTYTNDTAEHFDRKNNFRHNLRYIRSKNRANLGYTLAVNHLADYSNTELKAMCGYRKLNEEEHNGGEPFPYNKTDFQNLPSAIDWRIAGAVTAVKDQSICGSCWSFGTTGTIEGAYFMKHGERKSFSEQALVDCSWGFGNNGCDGGEDFRAYSWIEKHGLPTEEEYGPYLSQDGYCHIANISNGDLTKISGFVNVTAYDEEALKIALVNEGPISIAIYASLKTFSFYSNGVYYDKECRNNPMELNHAVLLVGYGTLDGHPYWLVKNSWSTHWGNAGYILISRKDNNCGVLTSPTYVIL</sequence>
<keyword evidence="3" id="KW-0378">Hydrolase</keyword>
<comment type="caution">
    <text evidence="10">The sequence shown here is derived from an EMBL/GenBank/DDBJ whole genome shotgun (WGS) entry which is preliminary data.</text>
</comment>
<dbReference type="PROSITE" id="PS00139">
    <property type="entry name" value="THIOL_PROTEASE_CYS"/>
    <property type="match status" value="1"/>
</dbReference>
<keyword evidence="2" id="KW-0645">Protease</keyword>
<dbReference type="PRINTS" id="PR00705">
    <property type="entry name" value="PAPAIN"/>
</dbReference>
<evidence type="ECO:0000256" key="6">
    <source>
        <dbReference type="ARBA" id="ARBA00023157"/>
    </source>
</evidence>
<gene>
    <name evidence="10" type="ORF">AGLY_002171</name>
</gene>
<keyword evidence="4" id="KW-0788">Thiol protease</keyword>
<evidence type="ECO:0000313" key="10">
    <source>
        <dbReference type="EMBL" id="KAE9543371.1"/>
    </source>
</evidence>
<dbReference type="SMART" id="SM00645">
    <property type="entry name" value="Pept_C1"/>
    <property type="match status" value="1"/>
</dbReference>
<proteinExistence type="inferred from homology"/>
<evidence type="ECO:0000256" key="2">
    <source>
        <dbReference type="ARBA" id="ARBA00022670"/>
    </source>
</evidence>
<dbReference type="OrthoDB" id="65740at2759"/>
<dbReference type="InterPro" id="IPR025660">
    <property type="entry name" value="Pept_his_AS"/>
</dbReference>
<comment type="similarity">
    <text evidence="1">Belongs to the peptidase C1 family.</text>
</comment>
<dbReference type="Gene3D" id="3.90.70.10">
    <property type="entry name" value="Cysteine proteinases"/>
    <property type="match status" value="1"/>
</dbReference>
<dbReference type="InterPro" id="IPR025661">
    <property type="entry name" value="Pept_asp_AS"/>
</dbReference>
<dbReference type="Proteomes" id="UP000475862">
    <property type="component" value="Unassembled WGS sequence"/>
</dbReference>
<dbReference type="FunFam" id="3.90.70.10:FF:000087">
    <property type="entry name" value="Counting factor associated protein D"/>
    <property type="match status" value="1"/>
</dbReference>
<dbReference type="CDD" id="cd02248">
    <property type="entry name" value="Peptidase_C1A"/>
    <property type="match status" value="1"/>
</dbReference>
<dbReference type="SUPFAM" id="SSF54001">
    <property type="entry name" value="Cysteine proteinases"/>
    <property type="match status" value="1"/>
</dbReference>
<dbReference type="SMART" id="SM00848">
    <property type="entry name" value="Inhibitor_I29"/>
    <property type="match status" value="1"/>
</dbReference>
<organism evidence="10 11">
    <name type="scientific">Aphis glycines</name>
    <name type="common">Soybean aphid</name>
    <dbReference type="NCBI Taxonomy" id="307491"/>
    <lineage>
        <taxon>Eukaryota</taxon>
        <taxon>Metazoa</taxon>
        <taxon>Ecdysozoa</taxon>
        <taxon>Arthropoda</taxon>
        <taxon>Hexapoda</taxon>
        <taxon>Insecta</taxon>
        <taxon>Pterygota</taxon>
        <taxon>Neoptera</taxon>
        <taxon>Paraneoptera</taxon>
        <taxon>Hemiptera</taxon>
        <taxon>Sternorrhyncha</taxon>
        <taxon>Aphidomorpha</taxon>
        <taxon>Aphidoidea</taxon>
        <taxon>Aphididae</taxon>
        <taxon>Aphidini</taxon>
        <taxon>Aphis</taxon>
        <taxon>Aphis</taxon>
    </lineage>
</organism>
<evidence type="ECO:0000256" key="1">
    <source>
        <dbReference type="ARBA" id="ARBA00008455"/>
    </source>
</evidence>
<reference evidence="10 11" key="1">
    <citation type="submission" date="2019-08" db="EMBL/GenBank/DDBJ databases">
        <title>The genome of the soybean aphid Biotype 1, its phylome, world population structure and adaptation to the North American continent.</title>
        <authorList>
            <person name="Giordano R."/>
            <person name="Donthu R.K."/>
            <person name="Hernandez A.G."/>
            <person name="Wright C.L."/>
            <person name="Zimin A.V."/>
        </authorList>
    </citation>
    <scope>NUCLEOTIDE SEQUENCE [LARGE SCALE GENOMIC DNA]</scope>
    <source>
        <tissue evidence="10">Whole aphids</tissue>
    </source>
</reference>
<evidence type="ECO:0000256" key="5">
    <source>
        <dbReference type="ARBA" id="ARBA00023145"/>
    </source>
</evidence>
<keyword evidence="6" id="KW-1015">Disulfide bond</keyword>
<dbReference type="InterPro" id="IPR038765">
    <property type="entry name" value="Papain-like_cys_pep_sf"/>
</dbReference>
<evidence type="ECO:0008006" key="12">
    <source>
        <dbReference type="Google" id="ProtNLM"/>
    </source>
</evidence>
<evidence type="ECO:0000259" key="8">
    <source>
        <dbReference type="SMART" id="SM00645"/>
    </source>
</evidence>
<evidence type="ECO:0000256" key="3">
    <source>
        <dbReference type="ARBA" id="ARBA00022801"/>
    </source>
</evidence>
<feature type="signal peptide" evidence="7">
    <location>
        <begin position="1"/>
        <end position="23"/>
    </location>
</feature>
<dbReference type="AlphaFoldDB" id="A0A6G0U2M5"/>
<dbReference type="PROSITE" id="PS00640">
    <property type="entry name" value="THIOL_PROTEASE_ASN"/>
    <property type="match status" value="1"/>
</dbReference>
<dbReference type="InterPro" id="IPR000668">
    <property type="entry name" value="Peptidase_C1A_C"/>
</dbReference>
<protein>
    <recommendedName>
        <fullName evidence="12">Peptidase C1A papain C-terminal domain-containing protein</fullName>
    </recommendedName>
</protein>
<feature type="domain" description="Peptidase C1A papain C-terminal" evidence="8">
    <location>
        <begin position="345"/>
        <end position="563"/>
    </location>
</feature>
<dbReference type="InterPro" id="IPR013201">
    <property type="entry name" value="Prot_inhib_I29"/>
</dbReference>
<dbReference type="InterPro" id="IPR000169">
    <property type="entry name" value="Pept_cys_AS"/>
</dbReference>
<keyword evidence="7" id="KW-0732">Signal</keyword>
<dbReference type="Pfam" id="PF08246">
    <property type="entry name" value="Inhibitor_I29"/>
    <property type="match status" value="1"/>
</dbReference>
<evidence type="ECO:0000313" key="11">
    <source>
        <dbReference type="Proteomes" id="UP000475862"/>
    </source>
</evidence>
<dbReference type="GO" id="GO:0006508">
    <property type="term" value="P:proteolysis"/>
    <property type="evidence" value="ECO:0007669"/>
    <property type="project" value="UniProtKB-KW"/>
</dbReference>
<keyword evidence="5" id="KW-0865">Zymogen</keyword>